<dbReference type="RefSeq" id="WP_343840203.1">
    <property type="nucleotide sequence ID" value="NZ_BAAAEI010000001.1"/>
</dbReference>
<feature type="chain" id="PRO_5045828664" description="PEP-CTERM protein-sorting domain-containing protein" evidence="1">
    <location>
        <begin position="26"/>
        <end position="179"/>
    </location>
</feature>
<dbReference type="EMBL" id="BAAAEI010000001">
    <property type="protein sequence ID" value="GAA0339738.1"/>
    <property type="molecule type" value="Genomic_DNA"/>
</dbReference>
<sequence length="179" mass="19186">MKMSLLRNVSMTMGLLLSGLFSANAAIITQGFGTAPHGSDLLQITVNTRGASLLANGFYDLQRADLLSLTYMDAQAQAPTGFSDFFFIGSADSANLNAGLDFFDFDADFMVGGALFAVQGVFDLLGGFTELTIYDENNQFVDFIDNLSIGTANVVSEPGTLAIFSMILVGLALRRRQHT</sequence>
<dbReference type="Proteomes" id="UP001501757">
    <property type="component" value="Unassembled WGS sequence"/>
</dbReference>
<evidence type="ECO:0000256" key="1">
    <source>
        <dbReference type="SAM" id="SignalP"/>
    </source>
</evidence>
<keyword evidence="1" id="KW-0732">Signal</keyword>
<dbReference type="InterPro" id="IPR013424">
    <property type="entry name" value="Ice-binding_C"/>
</dbReference>
<comment type="caution">
    <text evidence="2">The sequence shown here is derived from an EMBL/GenBank/DDBJ whole genome shotgun (WGS) entry which is preliminary data.</text>
</comment>
<gene>
    <name evidence="2" type="ORF">GCM10009092_00260</name>
</gene>
<evidence type="ECO:0000313" key="3">
    <source>
        <dbReference type="Proteomes" id="UP001501757"/>
    </source>
</evidence>
<name>A0ABN0WJH7_9ALTE</name>
<keyword evidence="3" id="KW-1185">Reference proteome</keyword>
<evidence type="ECO:0008006" key="4">
    <source>
        <dbReference type="Google" id="ProtNLM"/>
    </source>
</evidence>
<organism evidence="2 3">
    <name type="scientific">Bowmanella denitrificans</name>
    <dbReference type="NCBI Taxonomy" id="366582"/>
    <lineage>
        <taxon>Bacteria</taxon>
        <taxon>Pseudomonadati</taxon>
        <taxon>Pseudomonadota</taxon>
        <taxon>Gammaproteobacteria</taxon>
        <taxon>Alteromonadales</taxon>
        <taxon>Alteromonadaceae</taxon>
        <taxon>Bowmanella</taxon>
    </lineage>
</organism>
<proteinExistence type="predicted"/>
<dbReference type="NCBIfam" id="TIGR02595">
    <property type="entry name" value="PEP_CTERM"/>
    <property type="match status" value="1"/>
</dbReference>
<reference evidence="2 3" key="1">
    <citation type="journal article" date="2019" name="Int. J. Syst. Evol. Microbiol.">
        <title>The Global Catalogue of Microorganisms (GCM) 10K type strain sequencing project: providing services to taxonomists for standard genome sequencing and annotation.</title>
        <authorList>
            <consortium name="The Broad Institute Genomics Platform"/>
            <consortium name="The Broad Institute Genome Sequencing Center for Infectious Disease"/>
            <person name="Wu L."/>
            <person name="Ma J."/>
        </authorList>
    </citation>
    <scope>NUCLEOTIDE SEQUENCE [LARGE SCALE GENOMIC DNA]</scope>
    <source>
        <strain evidence="2 3">JCM 13378</strain>
    </source>
</reference>
<protein>
    <recommendedName>
        <fullName evidence="4">PEP-CTERM protein-sorting domain-containing protein</fullName>
    </recommendedName>
</protein>
<accession>A0ABN0WJH7</accession>
<evidence type="ECO:0000313" key="2">
    <source>
        <dbReference type="EMBL" id="GAA0339738.1"/>
    </source>
</evidence>
<feature type="signal peptide" evidence="1">
    <location>
        <begin position="1"/>
        <end position="25"/>
    </location>
</feature>